<dbReference type="AlphaFoldDB" id="A0A285CL70"/>
<proteinExistence type="predicted"/>
<protein>
    <submittedName>
        <fullName evidence="4">1-acyl-sn-glycerol-3-phosphate acyltransferase</fullName>
    </submittedName>
</protein>
<dbReference type="PANTHER" id="PTHR10434">
    <property type="entry name" value="1-ACYL-SN-GLYCEROL-3-PHOSPHATE ACYLTRANSFERASE"/>
    <property type="match status" value="1"/>
</dbReference>
<dbReference type="GO" id="GO:0003841">
    <property type="term" value="F:1-acylglycerol-3-phosphate O-acyltransferase activity"/>
    <property type="evidence" value="ECO:0007669"/>
    <property type="project" value="TreeGrafter"/>
</dbReference>
<evidence type="ECO:0000256" key="2">
    <source>
        <dbReference type="ARBA" id="ARBA00023315"/>
    </source>
</evidence>
<keyword evidence="2 4" id="KW-0012">Acyltransferase</keyword>
<dbReference type="GO" id="GO:0006654">
    <property type="term" value="P:phosphatidic acid biosynthetic process"/>
    <property type="evidence" value="ECO:0007669"/>
    <property type="project" value="TreeGrafter"/>
</dbReference>
<dbReference type="PANTHER" id="PTHR10434:SF11">
    <property type="entry name" value="1-ACYL-SN-GLYCEROL-3-PHOSPHATE ACYLTRANSFERASE"/>
    <property type="match status" value="1"/>
</dbReference>
<accession>A0A285CL70</accession>
<keyword evidence="5" id="KW-1185">Reference proteome</keyword>
<dbReference type="Proteomes" id="UP000219546">
    <property type="component" value="Unassembled WGS sequence"/>
</dbReference>
<sequence>MSFYHFAKTLVAVLLFPAYRIQVIGKENIPKEGGVLLCSNHISNLDPPVVGITCPRPISFMAKAELFNSPLFGKILKKVHAFPVKRGMSDREALRMGLKSLKDGHVLGLFPEGTRSKTGELGKGLAGAGFFAMRTDAKVVPCAIIGDYKFWGRIKVIYGKPIDFEEMREKKVSAEEATDHIMSAIKSLLDTYKQGSNA</sequence>
<dbReference type="CDD" id="cd07989">
    <property type="entry name" value="LPLAT_AGPAT-like"/>
    <property type="match status" value="1"/>
</dbReference>
<name>A0A285CL70_9BACI</name>
<dbReference type="InterPro" id="IPR002123">
    <property type="entry name" value="Plipid/glycerol_acylTrfase"/>
</dbReference>
<dbReference type="SMART" id="SM00563">
    <property type="entry name" value="PlsC"/>
    <property type="match status" value="1"/>
</dbReference>
<dbReference type="Pfam" id="PF01553">
    <property type="entry name" value="Acyltransferase"/>
    <property type="match status" value="1"/>
</dbReference>
<evidence type="ECO:0000259" key="3">
    <source>
        <dbReference type="SMART" id="SM00563"/>
    </source>
</evidence>
<organism evidence="4 5">
    <name type="scientific">Bacillus oleivorans</name>
    <dbReference type="NCBI Taxonomy" id="1448271"/>
    <lineage>
        <taxon>Bacteria</taxon>
        <taxon>Bacillati</taxon>
        <taxon>Bacillota</taxon>
        <taxon>Bacilli</taxon>
        <taxon>Bacillales</taxon>
        <taxon>Bacillaceae</taxon>
        <taxon>Bacillus</taxon>
    </lineage>
</organism>
<keyword evidence="1 4" id="KW-0808">Transferase</keyword>
<reference evidence="4 5" key="1">
    <citation type="submission" date="2017-08" db="EMBL/GenBank/DDBJ databases">
        <authorList>
            <person name="de Groot N.N."/>
        </authorList>
    </citation>
    <scope>NUCLEOTIDE SEQUENCE [LARGE SCALE GENOMIC DNA]</scope>
    <source>
        <strain evidence="4 5">JC228</strain>
    </source>
</reference>
<feature type="domain" description="Phospholipid/glycerol acyltransferase" evidence="3">
    <location>
        <begin position="35"/>
        <end position="147"/>
    </location>
</feature>
<evidence type="ECO:0000313" key="4">
    <source>
        <dbReference type="EMBL" id="SNX68125.1"/>
    </source>
</evidence>
<dbReference type="OrthoDB" id="9803035at2"/>
<evidence type="ECO:0000256" key="1">
    <source>
        <dbReference type="ARBA" id="ARBA00022679"/>
    </source>
</evidence>
<dbReference type="RefSeq" id="WP_097157524.1">
    <property type="nucleotide sequence ID" value="NZ_JBEPMQ010000001.1"/>
</dbReference>
<dbReference type="EMBL" id="OAOP01000002">
    <property type="protein sequence ID" value="SNX68125.1"/>
    <property type="molecule type" value="Genomic_DNA"/>
</dbReference>
<evidence type="ECO:0000313" key="5">
    <source>
        <dbReference type="Proteomes" id="UP000219546"/>
    </source>
</evidence>
<dbReference type="SUPFAM" id="SSF69593">
    <property type="entry name" value="Glycerol-3-phosphate (1)-acyltransferase"/>
    <property type="match status" value="1"/>
</dbReference>
<gene>
    <name evidence="4" type="ORF">SAMN05877753_102334</name>
</gene>